<feature type="transmembrane region" description="Helical" evidence="7">
    <location>
        <begin position="33"/>
        <end position="54"/>
    </location>
</feature>
<keyword evidence="7" id="KW-0472">Membrane</keyword>
<dbReference type="InterPro" id="IPR017850">
    <property type="entry name" value="Alkaline_phosphatase_core_sf"/>
</dbReference>
<organism evidence="9 10">
    <name type="scientific">Pomacea canaliculata</name>
    <name type="common">Golden apple snail</name>
    <dbReference type="NCBI Taxonomy" id="400727"/>
    <lineage>
        <taxon>Eukaryota</taxon>
        <taxon>Metazoa</taxon>
        <taxon>Spiralia</taxon>
        <taxon>Lophotrochozoa</taxon>
        <taxon>Mollusca</taxon>
        <taxon>Gastropoda</taxon>
        <taxon>Caenogastropoda</taxon>
        <taxon>Architaenioglossa</taxon>
        <taxon>Ampullarioidea</taxon>
        <taxon>Ampullariidae</taxon>
        <taxon>Pomacea</taxon>
    </lineage>
</organism>
<accession>A0A2T7NKV3</accession>
<sequence>MNILLSVVVNSPLETTLPGAETSQSDSPIVKPVLIGLSVGLTMTMLIVGVLLLLKRKRIIRSRMRRPRKNYEDGGDFSTSLIQSDAYLELKAKTNEFEEYLETTRSKEGRFKHVSEHLFSSRDSSHNENIAFCYGRLPDADSVWSVDDHLARQLSSLLNSTTHETPDEARMSDDIYLKMISRFCGPATTSTLSVFFDSRPHILPKTLDQAVSMTGDFFERFTLYPGMKELLHEPLVCLVGPPCTGKTKMLTLAGKKWLSEGHDVHIKCSFEGGAISNQLQKIFESQPSNLRKSSRHWLTCSLQRRWKSLLDGNLLENTCPPAVLREENRCISVKSYNYFLHPPPTDGPPVLHIRHMGPGHFERAEPSIPVLVISQKKQLRAMMQEKNTALAANAKLLLGLKRKIVCRMTWLLTAITFCHVIACQGNTSKQPHIIFILADDLAINDVGFRNPEVRTPTIDRLASEGVLLDYMYAQPSCTMSRAALLTGRYPHTMGIEDVFQIDDTRSNETLDHSVTDIYKKKCHHIQDPLLRDRCAMMVAVDDGVKNITDTLEREGYLDQPLLLIFMSDNGGSTPSNKPSKRDRLVYQLWEEEAGVRVDNFKLVYYKGDLPKITRMLKIPQTWLLTAIVFCHVIACQGNTSKQPHIIFILADDLAINDVSFRNPEVRTPTIDRLASEGVLLDYMYAQPSCSMSRAALLTGRYPHTMGIGKVFVNQDNRYNDHRQDKDDRSNETLDHSVAGSSKQRCQHIQDTLLQERCAMLVAVDDGVKNITDTLEREGYLDEPLLLIFMSDNGGATPYGSNNPASETDWWLWEEQAGGPPDPVPVAVFEREKCFHGLRKGRMWVGDGDR</sequence>
<evidence type="ECO:0000256" key="7">
    <source>
        <dbReference type="SAM" id="Phobius"/>
    </source>
</evidence>
<evidence type="ECO:0000256" key="4">
    <source>
        <dbReference type="ARBA" id="ARBA00022837"/>
    </source>
</evidence>
<feature type="domain" description="Sulfatase N-terminal" evidence="8">
    <location>
        <begin position="431"/>
        <end position="496"/>
    </location>
</feature>
<dbReference type="PANTHER" id="PTHR10342">
    <property type="entry name" value="ARYLSULFATASE"/>
    <property type="match status" value="1"/>
</dbReference>
<evidence type="ECO:0000256" key="5">
    <source>
        <dbReference type="ARBA" id="ARBA00023180"/>
    </source>
</evidence>
<feature type="region of interest" description="Disordered" evidence="6">
    <location>
        <begin position="719"/>
        <end position="740"/>
    </location>
</feature>
<comment type="similarity">
    <text evidence="2">Belongs to the sulfatase family.</text>
</comment>
<keyword evidence="3" id="KW-0479">Metal-binding</keyword>
<keyword evidence="7" id="KW-0812">Transmembrane</keyword>
<comment type="caution">
    <text evidence="9">The sequence shown here is derived from an EMBL/GenBank/DDBJ whole genome shotgun (WGS) entry which is preliminary data.</text>
</comment>
<dbReference type="Proteomes" id="UP000245119">
    <property type="component" value="Linkage Group LG11"/>
</dbReference>
<evidence type="ECO:0000256" key="3">
    <source>
        <dbReference type="ARBA" id="ARBA00022723"/>
    </source>
</evidence>
<gene>
    <name evidence="9" type="ORF">C0Q70_17604</name>
</gene>
<keyword evidence="5" id="KW-0325">Glycoprotein</keyword>
<dbReference type="EMBL" id="PZQS01000011">
    <property type="protein sequence ID" value="PVD21803.1"/>
    <property type="molecule type" value="Genomic_DNA"/>
</dbReference>
<evidence type="ECO:0000256" key="1">
    <source>
        <dbReference type="ARBA" id="ARBA00001913"/>
    </source>
</evidence>
<evidence type="ECO:0000313" key="10">
    <source>
        <dbReference type="Proteomes" id="UP000245119"/>
    </source>
</evidence>
<comment type="cofactor">
    <cofactor evidence="1">
        <name>Ca(2+)</name>
        <dbReference type="ChEBI" id="CHEBI:29108"/>
    </cofactor>
</comment>
<evidence type="ECO:0000313" key="9">
    <source>
        <dbReference type="EMBL" id="PVD21803.1"/>
    </source>
</evidence>
<dbReference type="SUPFAM" id="SSF53649">
    <property type="entry name" value="Alkaline phosphatase-like"/>
    <property type="match status" value="2"/>
</dbReference>
<evidence type="ECO:0000256" key="6">
    <source>
        <dbReference type="SAM" id="MobiDB-lite"/>
    </source>
</evidence>
<dbReference type="AlphaFoldDB" id="A0A2T7NKV3"/>
<reference evidence="9 10" key="1">
    <citation type="submission" date="2018-04" db="EMBL/GenBank/DDBJ databases">
        <title>The genome of golden apple snail Pomacea canaliculata provides insight into stress tolerance and invasive adaptation.</title>
        <authorList>
            <person name="Liu C."/>
            <person name="Liu B."/>
            <person name="Ren Y."/>
            <person name="Zhang Y."/>
            <person name="Wang H."/>
            <person name="Li S."/>
            <person name="Jiang F."/>
            <person name="Yin L."/>
            <person name="Zhang G."/>
            <person name="Qian W."/>
            <person name="Fan W."/>
        </authorList>
    </citation>
    <scope>NUCLEOTIDE SEQUENCE [LARGE SCALE GENOMIC DNA]</scope>
    <source>
        <strain evidence="9">SZHN2017</strain>
        <tissue evidence="9">Muscle</tissue>
    </source>
</reference>
<proteinExistence type="inferred from homology"/>
<keyword evidence="4" id="KW-0106">Calcium</keyword>
<evidence type="ECO:0000259" key="8">
    <source>
        <dbReference type="Pfam" id="PF00884"/>
    </source>
</evidence>
<dbReference type="Gene3D" id="3.40.720.10">
    <property type="entry name" value="Alkaline Phosphatase, subunit A"/>
    <property type="match status" value="4"/>
</dbReference>
<dbReference type="Pfam" id="PF00884">
    <property type="entry name" value="Sulfatase"/>
    <property type="match status" value="2"/>
</dbReference>
<feature type="domain" description="Sulfatase N-terminal" evidence="8">
    <location>
        <begin position="643"/>
        <end position="710"/>
    </location>
</feature>
<dbReference type="GO" id="GO:0046872">
    <property type="term" value="F:metal ion binding"/>
    <property type="evidence" value="ECO:0007669"/>
    <property type="project" value="UniProtKB-KW"/>
</dbReference>
<name>A0A2T7NKV3_POMCA</name>
<dbReference type="InterPro" id="IPR000917">
    <property type="entry name" value="Sulfatase_N"/>
</dbReference>
<keyword evidence="7" id="KW-1133">Transmembrane helix</keyword>
<dbReference type="GO" id="GO:0008484">
    <property type="term" value="F:sulfuric ester hydrolase activity"/>
    <property type="evidence" value="ECO:0007669"/>
    <property type="project" value="InterPro"/>
</dbReference>
<dbReference type="OrthoDB" id="103349at2759"/>
<dbReference type="InterPro" id="IPR047115">
    <property type="entry name" value="ARSB"/>
</dbReference>
<dbReference type="PANTHER" id="PTHR10342:SF274">
    <property type="entry name" value="ARYLSULFATASE B"/>
    <property type="match status" value="1"/>
</dbReference>
<protein>
    <recommendedName>
        <fullName evidence="8">Sulfatase N-terminal domain-containing protein</fullName>
    </recommendedName>
</protein>
<evidence type="ECO:0000256" key="2">
    <source>
        <dbReference type="ARBA" id="ARBA00008779"/>
    </source>
</evidence>
<feature type="compositionally biased region" description="Basic and acidic residues" evidence="6">
    <location>
        <begin position="719"/>
        <end position="734"/>
    </location>
</feature>
<keyword evidence="10" id="KW-1185">Reference proteome</keyword>